<dbReference type="EMBL" id="JWZX01002867">
    <property type="protein sequence ID" value="KOO26327.1"/>
    <property type="molecule type" value="Genomic_DNA"/>
</dbReference>
<protein>
    <submittedName>
        <fullName evidence="3">Uncharacterized protein</fullName>
    </submittedName>
</protein>
<feature type="region of interest" description="Disordered" evidence="2">
    <location>
        <begin position="398"/>
        <end position="427"/>
    </location>
</feature>
<evidence type="ECO:0000256" key="2">
    <source>
        <dbReference type="SAM" id="MobiDB-lite"/>
    </source>
</evidence>
<evidence type="ECO:0000313" key="4">
    <source>
        <dbReference type="Proteomes" id="UP000037460"/>
    </source>
</evidence>
<name>A0A0M0JJ14_9EUKA</name>
<feature type="non-terminal residue" evidence="3">
    <location>
        <position position="1"/>
    </location>
</feature>
<proteinExistence type="predicted"/>
<keyword evidence="1" id="KW-0175">Coiled coil</keyword>
<sequence length="427" mass="48229">PKASAAVQAPSSKELQVLEARNDELRKEALSAKLRERRAVEEMAEAKELLTEQRAKFTATRKELTAEVIEYQREIDEVTTAKRALEADLADLKAALHEREEFVHGYDSQIKLVSSQLKEREQEAERAALECDRLRAELNEERLAHAAVRERFEQLRAHQEQIVQRSTAHAQEAERATVELRLAKLALEAEQQARQKADEDKTYLVKEAAALEATMQGLAQSADFIALENAKLKREQSTGLVARVVGRFMVRTMRDKLVAAQAAERTMRSNQAEVHARVVQAEQKCTAMEREMMISRRRQAERDAAYEQQKADASELSVENRMLLERTEQMLVDGQRYVAKLEMAEARCIELAAELELVRERAELDRALRALRPEDLAAVSRVNHALAESIQSLLPRLESGKKASEGGAPYRAHSAPSSERWTGGSYP</sequence>
<evidence type="ECO:0000256" key="1">
    <source>
        <dbReference type="SAM" id="Coils"/>
    </source>
</evidence>
<dbReference type="AlphaFoldDB" id="A0A0M0JJ14"/>
<feature type="coiled-coil region" evidence="1">
    <location>
        <begin position="15"/>
        <end position="200"/>
    </location>
</feature>
<accession>A0A0M0JJ14</accession>
<gene>
    <name evidence="3" type="ORF">Ctob_003781</name>
</gene>
<dbReference type="Proteomes" id="UP000037460">
    <property type="component" value="Unassembled WGS sequence"/>
</dbReference>
<organism evidence="3 4">
    <name type="scientific">Chrysochromulina tobinii</name>
    <dbReference type="NCBI Taxonomy" id="1460289"/>
    <lineage>
        <taxon>Eukaryota</taxon>
        <taxon>Haptista</taxon>
        <taxon>Haptophyta</taxon>
        <taxon>Prymnesiophyceae</taxon>
        <taxon>Prymnesiales</taxon>
        <taxon>Chrysochromulinaceae</taxon>
        <taxon>Chrysochromulina</taxon>
    </lineage>
</organism>
<reference evidence="4" key="1">
    <citation type="journal article" date="2015" name="PLoS Genet.">
        <title>Genome Sequence and Transcriptome Analyses of Chrysochromulina tobin: Metabolic Tools for Enhanced Algal Fitness in the Prominent Order Prymnesiales (Haptophyceae).</title>
        <authorList>
            <person name="Hovde B.T."/>
            <person name="Deodato C.R."/>
            <person name="Hunsperger H.M."/>
            <person name="Ryken S.A."/>
            <person name="Yost W."/>
            <person name="Jha R.K."/>
            <person name="Patterson J."/>
            <person name="Monnat R.J. Jr."/>
            <person name="Barlow S.B."/>
            <person name="Starkenburg S.R."/>
            <person name="Cattolico R.A."/>
        </authorList>
    </citation>
    <scope>NUCLEOTIDE SEQUENCE</scope>
    <source>
        <strain evidence="4">CCMP291</strain>
    </source>
</reference>
<comment type="caution">
    <text evidence="3">The sequence shown here is derived from an EMBL/GenBank/DDBJ whole genome shotgun (WGS) entry which is preliminary data.</text>
</comment>
<keyword evidence="4" id="KW-1185">Reference proteome</keyword>
<evidence type="ECO:0000313" key="3">
    <source>
        <dbReference type="EMBL" id="KOO26327.1"/>
    </source>
</evidence>